<organism evidence="1 2">
    <name type="scientific">Cetraspora pellucida</name>
    <dbReference type="NCBI Taxonomy" id="1433469"/>
    <lineage>
        <taxon>Eukaryota</taxon>
        <taxon>Fungi</taxon>
        <taxon>Fungi incertae sedis</taxon>
        <taxon>Mucoromycota</taxon>
        <taxon>Glomeromycotina</taxon>
        <taxon>Glomeromycetes</taxon>
        <taxon>Diversisporales</taxon>
        <taxon>Gigasporaceae</taxon>
        <taxon>Cetraspora</taxon>
    </lineage>
</organism>
<accession>A0ACA9PWB0</accession>
<evidence type="ECO:0000313" key="2">
    <source>
        <dbReference type="Proteomes" id="UP000789366"/>
    </source>
</evidence>
<proteinExistence type="predicted"/>
<comment type="caution">
    <text evidence="1">The sequence shown here is derived from an EMBL/GenBank/DDBJ whole genome shotgun (WGS) entry which is preliminary data.</text>
</comment>
<gene>
    <name evidence="1" type="ORF">SPELUC_LOCUS12790</name>
</gene>
<protein>
    <submittedName>
        <fullName evidence="1">7944_t:CDS:1</fullName>
    </submittedName>
</protein>
<feature type="non-terminal residue" evidence="1">
    <location>
        <position position="1"/>
    </location>
</feature>
<reference evidence="1" key="1">
    <citation type="submission" date="2021-06" db="EMBL/GenBank/DDBJ databases">
        <authorList>
            <person name="Kallberg Y."/>
            <person name="Tangrot J."/>
            <person name="Rosling A."/>
        </authorList>
    </citation>
    <scope>NUCLEOTIDE SEQUENCE</scope>
    <source>
        <strain evidence="1">28 12/20/2015</strain>
    </source>
</reference>
<name>A0ACA9PWB0_9GLOM</name>
<dbReference type="EMBL" id="CAJVPW010031395">
    <property type="protein sequence ID" value="CAG8726399.1"/>
    <property type="molecule type" value="Genomic_DNA"/>
</dbReference>
<dbReference type="Proteomes" id="UP000789366">
    <property type="component" value="Unassembled WGS sequence"/>
</dbReference>
<keyword evidence="2" id="KW-1185">Reference proteome</keyword>
<sequence>DAINAKKAIQEAINQYIHEDRHTLLTSDDALEIKNTLKQESSAMDTNELDNYLAFDIVEEDTDPLDWWKAN</sequence>
<evidence type="ECO:0000313" key="1">
    <source>
        <dbReference type="EMBL" id="CAG8726399.1"/>
    </source>
</evidence>